<evidence type="ECO:0008006" key="4">
    <source>
        <dbReference type="Google" id="ProtNLM"/>
    </source>
</evidence>
<dbReference type="EMBL" id="BMNK01000002">
    <property type="protein sequence ID" value="GGP04039.1"/>
    <property type="molecule type" value="Genomic_DNA"/>
</dbReference>
<feature type="signal peptide" evidence="1">
    <location>
        <begin position="1"/>
        <end position="28"/>
    </location>
</feature>
<feature type="chain" id="PRO_5037609931" description="Peptidoglycan-binding protein" evidence="1">
    <location>
        <begin position="29"/>
        <end position="158"/>
    </location>
</feature>
<keyword evidence="3" id="KW-1185">Reference proteome</keyword>
<reference evidence="2" key="1">
    <citation type="journal article" date="2014" name="Int. J. Syst. Evol. Microbiol.">
        <title>Complete genome sequence of Corynebacterium casei LMG S-19264T (=DSM 44701T), isolated from a smear-ripened cheese.</title>
        <authorList>
            <consortium name="US DOE Joint Genome Institute (JGI-PGF)"/>
            <person name="Walter F."/>
            <person name="Albersmeier A."/>
            <person name="Kalinowski J."/>
            <person name="Ruckert C."/>
        </authorList>
    </citation>
    <scope>NUCLEOTIDE SEQUENCE</scope>
    <source>
        <strain evidence="2">CGMCC 4.7430</strain>
    </source>
</reference>
<sequence>MRKPAKALALAAMLSAGTVLVHPAPALAAAYSPEAACAKESGRGGWVHVRDNKRAMKDGKTVYGYVYLMWNRSLQKNCVAAIKTIFAGTPTYTQAILHVQGGGAYRDPGKLTAKKYKQYAAAIGYGKGQCVDFEGFTTDTRVDYALAHGRRGKFANCG</sequence>
<gene>
    <name evidence="2" type="ORF">GCM10012278_17750</name>
</gene>
<dbReference type="AlphaFoldDB" id="A0A918A501"/>
<evidence type="ECO:0000313" key="2">
    <source>
        <dbReference type="EMBL" id="GGP04039.1"/>
    </source>
</evidence>
<evidence type="ECO:0000313" key="3">
    <source>
        <dbReference type="Proteomes" id="UP000660745"/>
    </source>
</evidence>
<proteinExistence type="predicted"/>
<evidence type="ECO:0000256" key="1">
    <source>
        <dbReference type="SAM" id="SignalP"/>
    </source>
</evidence>
<accession>A0A918A501</accession>
<protein>
    <recommendedName>
        <fullName evidence="4">Peptidoglycan-binding protein</fullName>
    </recommendedName>
</protein>
<keyword evidence="1" id="KW-0732">Signal</keyword>
<dbReference type="Proteomes" id="UP000660745">
    <property type="component" value="Unassembled WGS sequence"/>
</dbReference>
<comment type="caution">
    <text evidence="2">The sequence shown here is derived from an EMBL/GenBank/DDBJ whole genome shotgun (WGS) entry which is preliminary data.</text>
</comment>
<organism evidence="2 3">
    <name type="scientific">Nonomuraea glycinis</name>
    <dbReference type="NCBI Taxonomy" id="2047744"/>
    <lineage>
        <taxon>Bacteria</taxon>
        <taxon>Bacillati</taxon>
        <taxon>Actinomycetota</taxon>
        <taxon>Actinomycetes</taxon>
        <taxon>Streptosporangiales</taxon>
        <taxon>Streptosporangiaceae</taxon>
        <taxon>Nonomuraea</taxon>
    </lineage>
</organism>
<dbReference type="RefSeq" id="WP_189137961.1">
    <property type="nucleotide sequence ID" value="NZ_BMNK01000002.1"/>
</dbReference>
<reference evidence="2" key="2">
    <citation type="submission" date="2020-09" db="EMBL/GenBank/DDBJ databases">
        <authorList>
            <person name="Sun Q."/>
            <person name="Zhou Y."/>
        </authorList>
    </citation>
    <scope>NUCLEOTIDE SEQUENCE</scope>
    <source>
        <strain evidence="2">CGMCC 4.7430</strain>
    </source>
</reference>
<name>A0A918A501_9ACTN</name>